<dbReference type="SUPFAM" id="SSF51445">
    <property type="entry name" value="(Trans)glycosidases"/>
    <property type="match status" value="1"/>
</dbReference>
<dbReference type="KEGG" id="jpo:G7058_03970"/>
<dbReference type="GO" id="GO:0009313">
    <property type="term" value="P:oligosaccharide catabolic process"/>
    <property type="evidence" value="ECO:0007669"/>
    <property type="project" value="TreeGrafter"/>
</dbReference>
<dbReference type="FunFam" id="3.20.20.80:FF:000064">
    <property type="entry name" value="Oligo-1,6-glucosidase"/>
    <property type="match status" value="1"/>
</dbReference>
<feature type="domain" description="Glycosyl hydrolase family 13 catalytic" evidence="4">
    <location>
        <begin position="11"/>
        <end position="403"/>
    </location>
</feature>
<dbReference type="Gene3D" id="2.60.40.1180">
    <property type="entry name" value="Golgi alpha-mannosidase II"/>
    <property type="match status" value="1"/>
</dbReference>
<accession>A0A6G7WGG1</accession>
<dbReference type="SUPFAM" id="SSF51011">
    <property type="entry name" value="Glycosyl hydrolase domain"/>
    <property type="match status" value="1"/>
</dbReference>
<keyword evidence="6" id="KW-1185">Reference proteome</keyword>
<dbReference type="InterPro" id="IPR045857">
    <property type="entry name" value="O16G_dom_2"/>
</dbReference>
<evidence type="ECO:0000259" key="4">
    <source>
        <dbReference type="SMART" id="SM00642"/>
    </source>
</evidence>
<evidence type="ECO:0000256" key="1">
    <source>
        <dbReference type="ARBA" id="ARBA00008061"/>
    </source>
</evidence>
<dbReference type="Pfam" id="PF00128">
    <property type="entry name" value="Alpha-amylase"/>
    <property type="match status" value="1"/>
</dbReference>
<dbReference type="GO" id="GO:0004556">
    <property type="term" value="F:alpha-amylase activity"/>
    <property type="evidence" value="ECO:0007669"/>
    <property type="project" value="TreeGrafter"/>
</dbReference>
<evidence type="ECO:0000313" key="5">
    <source>
        <dbReference type="EMBL" id="QIK51289.1"/>
    </source>
</evidence>
<proteinExistence type="inferred from homology"/>
<organism evidence="5 6">
    <name type="scientific">Jeotgalibaca porci</name>
    <dbReference type="NCBI Taxonomy" id="1868793"/>
    <lineage>
        <taxon>Bacteria</taxon>
        <taxon>Bacillati</taxon>
        <taxon>Bacillota</taxon>
        <taxon>Bacilli</taxon>
        <taxon>Lactobacillales</taxon>
        <taxon>Carnobacteriaceae</taxon>
        <taxon>Jeotgalibaca</taxon>
    </lineage>
</organism>
<dbReference type="SMART" id="SM00642">
    <property type="entry name" value="Aamy"/>
    <property type="match status" value="1"/>
</dbReference>
<dbReference type="Gene3D" id="3.20.20.80">
    <property type="entry name" value="Glycosidases"/>
    <property type="match status" value="1"/>
</dbReference>
<dbReference type="EMBL" id="CP049889">
    <property type="protein sequence ID" value="QIK51289.1"/>
    <property type="molecule type" value="Genomic_DNA"/>
</dbReference>
<dbReference type="AlphaFoldDB" id="A0A6G7WGG1"/>
<protein>
    <submittedName>
        <fullName evidence="5">Alpha-glucosidase</fullName>
    </submittedName>
</protein>
<gene>
    <name evidence="5" type="ORF">G7058_03970</name>
</gene>
<dbReference type="PANTHER" id="PTHR10357">
    <property type="entry name" value="ALPHA-AMYLASE FAMILY MEMBER"/>
    <property type="match status" value="1"/>
</dbReference>
<dbReference type="PANTHER" id="PTHR10357:SF179">
    <property type="entry name" value="NEUTRAL AND BASIC AMINO ACID TRANSPORT PROTEIN RBAT"/>
    <property type="match status" value="1"/>
</dbReference>
<keyword evidence="2" id="KW-0378">Hydrolase</keyword>
<evidence type="ECO:0000313" key="6">
    <source>
        <dbReference type="Proteomes" id="UP000501830"/>
    </source>
</evidence>
<evidence type="ECO:0000256" key="3">
    <source>
        <dbReference type="ARBA" id="ARBA00023295"/>
    </source>
</evidence>
<sequence>MSWWKNSVVYQIYPQSYQDSNHDGMGDLAGIISRLDYLEKLGVDVIWLSPVYQSPLDDNGYDISDYQAINPIYGTMDDMDRLIAEAKKRNIGIVMDLVVNHTSDEHEWFLEAKKDKENPYRDYYIWRDPVDGGPPNDMTSVFSGPAWEFDEASGQYFLHLFSKRQPDLNWENEEMRHKIYDMMNFWLDKGIAGFRMDVIDNIGKVPDEKIVVNGPRLHDYLQEMNKHTFGNYDVMTVGETWSATPENAVLFSHPDRNELAMVFQFEHIGLDEKPGTSKWDLQPLSIVALKKTLTKWQTEIDAASWNSLFWNNHDTPRIVSRWGNDTEFRIESAKMFAILLHMMKGTPYIYQGEEIGMTNRIITDISEARDIETINLFNERLEKGYAAEAIFTSLNAKSRDNARTPMQWDASENAGFTNGEPWIPANPNYPEINVAEALAEQDSIFYAYQKLIALRKENPLMVYGTFTLLLPEHPTVFAYERAYEGETWLIVGNMSADETTLELSQIATKTVISNYDKEYGQLEGIILAPYETFAVKVAH</sequence>
<dbReference type="RefSeq" id="WP_166062340.1">
    <property type="nucleotide sequence ID" value="NZ_CP049889.1"/>
</dbReference>
<dbReference type="CDD" id="cd11333">
    <property type="entry name" value="AmyAc_SI_OligoGlu_DGase"/>
    <property type="match status" value="1"/>
</dbReference>
<dbReference type="FunFam" id="2.60.40.1180:FF:000007">
    <property type="entry name" value="Sucrose isomerase"/>
    <property type="match status" value="1"/>
</dbReference>
<comment type="similarity">
    <text evidence="1">Belongs to the glycosyl hydrolase 13 family.</text>
</comment>
<dbReference type="NCBIfam" id="NF008183">
    <property type="entry name" value="PRK10933.1"/>
    <property type="match status" value="1"/>
</dbReference>
<dbReference type="GeneID" id="94552424"/>
<evidence type="ECO:0000256" key="2">
    <source>
        <dbReference type="ARBA" id="ARBA00022801"/>
    </source>
</evidence>
<reference evidence="5 6" key="1">
    <citation type="journal article" date="2017" name="Int. J. Syst. Evol. Microbiol.">
        <title>Jeotgalibaca porci sp. nov. and Jeotgalibaca arthritidis sp. nov., isolated from pigs, and emended description of the genus Jeotgalibaca.</title>
        <authorList>
            <person name="Zamora L."/>
            <person name="Perez-Sancho M."/>
            <person name="Dominguez L."/>
            <person name="Fernandez-Garayzabal J.F."/>
            <person name="Vela A.I."/>
        </authorList>
    </citation>
    <scope>NUCLEOTIDE SEQUENCE [LARGE SCALE GENOMIC DNA]</scope>
    <source>
        <strain evidence="5 6">CCUG 69148</strain>
    </source>
</reference>
<keyword evidence="3" id="KW-0326">Glycosidase</keyword>
<dbReference type="Proteomes" id="UP000501830">
    <property type="component" value="Chromosome"/>
</dbReference>
<name>A0A6G7WGG1_9LACT</name>
<dbReference type="FunFam" id="3.90.400.10:FF:000002">
    <property type="entry name" value="Sucrose isomerase"/>
    <property type="match status" value="1"/>
</dbReference>
<dbReference type="InterPro" id="IPR017853">
    <property type="entry name" value="GH"/>
</dbReference>
<dbReference type="InterPro" id="IPR006047">
    <property type="entry name" value="GH13_cat_dom"/>
</dbReference>
<dbReference type="Gene3D" id="3.90.400.10">
    <property type="entry name" value="Oligo-1,6-glucosidase, Domain 2"/>
    <property type="match status" value="1"/>
</dbReference>
<dbReference type="Pfam" id="PF16657">
    <property type="entry name" value="Malt_amylase_C"/>
    <property type="match status" value="1"/>
</dbReference>
<dbReference type="InterPro" id="IPR032091">
    <property type="entry name" value="Malt_amylase-like_C"/>
</dbReference>
<dbReference type="InterPro" id="IPR013780">
    <property type="entry name" value="Glyco_hydro_b"/>
</dbReference>